<dbReference type="EMBL" id="JAGPYM010000128">
    <property type="protein sequence ID" value="KAH6866215.1"/>
    <property type="molecule type" value="Genomic_DNA"/>
</dbReference>
<sequence length="158" mass="17744">MVSMILLNTLDVHPESRLAGHRRRQSRSTRDSLSALRRPLGDMKMVWKISMDMRSVLVASEGHLDAATDFTISRLSGLRRGRAARSSSNRKQKTTRACMDISCFGDDEHLESSVATLVEFCEKHLEQQANMDPRPISQVIYLSAMIVGAFCNEYVGDL</sequence>
<gene>
    <name evidence="1" type="ORF">B0T10DRAFT_468070</name>
</gene>
<reference evidence="1 2" key="1">
    <citation type="journal article" date="2021" name="Nat. Commun.">
        <title>Genetic determinants of endophytism in the Arabidopsis root mycobiome.</title>
        <authorList>
            <person name="Mesny F."/>
            <person name="Miyauchi S."/>
            <person name="Thiergart T."/>
            <person name="Pickel B."/>
            <person name="Atanasova L."/>
            <person name="Karlsson M."/>
            <person name="Huettel B."/>
            <person name="Barry K.W."/>
            <person name="Haridas S."/>
            <person name="Chen C."/>
            <person name="Bauer D."/>
            <person name="Andreopoulos W."/>
            <person name="Pangilinan J."/>
            <person name="LaButti K."/>
            <person name="Riley R."/>
            <person name="Lipzen A."/>
            <person name="Clum A."/>
            <person name="Drula E."/>
            <person name="Henrissat B."/>
            <person name="Kohler A."/>
            <person name="Grigoriev I.V."/>
            <person name="Martin F.M."/>
            <person name="Hacquard S."/>
        </authorList>
    </citation>
    <scope>NUCLEOTIDE SEQUENCE [LARGE SCALE GENOMIC DNA]</scope>
    <source>
        <strain evidence="1 2">MPI-CAGE-CH-0241</strain>
    </source>
</reference>
<name>A0A9P8VQH8_9HYPO</name>
<dbReference type="AlphaFoldDB" id="A0A9P8VQH8"/>
<keyword evidence="2" id="KW-1185">Reference proteome</keyword>
<evidence type="ECO:0000313" key="1">
    <source>
        <dbReference type="EMBL" id="KAH6866215.1"/>
    </source>
</evidence>
<organism evidence="1 2">
    <name type="scientific">Thelonectria olida</name>
    <dbReference type="NCBI Taxonomy" id="1576542"/>
    <lineage>
        <taxon>Eukaryota</taxon>
        <taxon>Fungi</taxon>
        <taxon>Dikarya</taxon>
        <taxon>Ascomycota</taxon>
        <taxon>Pezizomycotina</taxon>
        <taxon>Sordariomycetes</taxon>
        <taxon>Hypocreomycetidae</taxon>
        <taxon>Hypocreales</taxon>
        <taxon>Nectriaceae</taxon>
        <taxon>Thelonectria</taxon>
    </lineage>
</organism>
<dbReference type="Proteomes" id="UP000777438">
    <property type="component" value="Unassembled WGS sequence"/>
</dbReference>
<proteinExistence type="predicted"/>
<accession>A0A9P8VQH8</accession>
<protein>
    <submittedName>
        <fullName evidence="1">Uncharacterized protein</fullName>
    </submittedName>
</protein>
<comment type="caution">
    <text evidence="1">The sequence shown here is derived from an EMBL/GenBank/DDBJ whole genome shotgun (WGS) entry which is preliminary data.</text>
</comment>
<evidence type="ECO:0000313" key="2">
    <source>
        <dbReference type="Proteomes" id="UP000777438"/>
    </source>
</evidence>